<organism evidence="3 4">
    <name type="scientific">Lentzea pudingi</name>
    <dbReference type="NCBI Taxonomy" id="1789439"/>
    <lineage>
        <taxon>Bacteria</taxon>
        <taxon>Bacillati</taxon>
        <taxon>Actinomycetota</taxon>
        <taxon>Actinomycetes</taxon>
        <taxon>Pseudonocardiales</taxon>
        <taxon>Pseudonocardiaceae</taxon>
        <taxon>Lentzea</taxon>
    </lineage>
</organism>
<keyword evidence="4" id="KW-1185">Reference proteome</keyword>
<keyword evidence="2" id="KW-0812">Transmembrane</keyword>
<protein>
    <submittedName>
        <fullName evidence="3">Uncharacterized protein</fullName>
    </submittedName>
</protein>
<reference evidence="4" key="1">
    <citation type="journal article" date="2019" name="Int. J. Syst. Evol. Microbiol.">
        <title>The Global Catalogue of Microorganisms (GCM) 10K type strain sequencing project: providing services to taxonomists for standard genome sequencing and annotation.</title>
        <authorList>
            <consortium name="The Broad Institute Genomics Platform"/>
            <consortium name="The Broad Institute Genome Sequencing Center for Infectious Disease"/>
            <person name="Wu L."/>
            <person name="Ma J."/>
        </authorList>
    </citation>
    <scope>NUCLEOTIDE SEQUENCE [LARGE SCALE GENOMIC DNA]</scope>
    <source>
        <strain evidence="4">CGMCC 4.7319</strain>
    </source>
</reference>
<proteinExistence type="predicted"/>
<keyword evidence="2" id="KW-1133">Transmembrane helix</keyword>
<name>A0ABQ2HB29_9PSEU</name>
<evidence type="ECO:0000256" key="1">
    <source>
        <dbReference type="SAM" id="MobiDB-lite"/>
    </source>
</evidence>
<accession>A0ABQ2HB29</accession>
<evidence type="ECO:0000313" key="3">
    <source>
        <dbReference type="EMBL" id="GGM71898.1"/>
    </source>
</evidence>
<evidence type="ECO:0000256" key="2">
    <source>
        <dbReference type="SAM" id="Phobius"/>
    </source>
</evidence>
<dbReference type="Proteomes" id="UP000597656">
    <property type="component" value="Unassembled WGS sequence"/>
</dbReference>
<dbReference type="EMBL" id="BMNC01000001">
    <property type="protein sequence ID" value="GGM71898.1"/>
    <property type="molecule type" value="Genomic_DNA"/>
</dbReference>
<keyword evidence="2" id="KW-0472">Membrane</keyword>
<feature type="transmembrane region" description="Helical" evidence="2">
    <location>
        <begin position="60"/>
        <end position="86"/>
    </location>
</feature>
<comment type="caution">
    <text evidence="3">The sequence shown here is derived from an EMBL/GenBank/DDBJ whole genome shotgun (WGS) entry which is preliminary data.</text>
</comment>
<feature type="region of interest" description="Disordered" evidence="1">
    <location>
        <begin position="22"/>
        <end position="47"/>
    </location>
</feature>
<sequence>MSAAAAASTVRRIDKAPLLSAEGPFLPARSGRRRPPKVVTGQPGQSGRRCFWRTPRWSAIWSWMGVLITIGLVGGVCGVAAGVSWLSGMKGA</sequence>
<evidence type="ECO:0000313" key="4">
    <source>
        <dbReference type="Proteomes" id="UP000597656"/>
    </source>
</evidence>
<gene>
    <name evidence="3" type="ORF">GCM10011609_04560</name>
</gene>